<keyword evidence="2 5" id="KW-0349">Heme</keyword>
<dbReference type="Gene3D" id="1.10.630.10">
    <property type="entry name" value="Cytochrome P450"/>
    <property type="match status" value="2"/>
</dbReference>
<dbReference type="Proteomes" id="UP000515152">
    <property type="component" value="Chromosome 23"/>
</dbReference>
<dbReference type="PANTHER" id="PTHR24286:SF100">
    <property type="entry name" value="CYTOCHROME P450 26C1"/>
    <property type="match status" value="1"/>
</dbReference>
<dbReference type="AlphaFoldDB" id="A0A6P3VJ17"/>
<evidence type="ECO:0000256" key="2">
    <source>
        <dbReference type="ARBA" id="ARBA00022617"/>
    </source>
</evidence>
<dbReference type="PROSITE" id="PS00086">
    <property type="entry name" value="CYTOCHROME_P450"/>
    <property type="match status" value="1"/>
</dbReference>
<dbReference type="KEGG" id="char:105891185"/>
<keyword evidence="6" id="KW-0503">Monooxygenase</keyword>
<gene>
    <name evidence="9" type="primary">LOC105891185</name>
</gene>
<dbReference type="PRINTS" id="PR00385">
    <property type="entry name" value="P450"/>
</dbReference>
<dbReference type="PANTHER" id="PTHR24286">
    <property type="entry name" value="CYTOCHROME P450 26"/>
    <property type="match status" value="1"/>
</dbReference>
<dbReference type="RefSeq" id="XP_012672794.1">
    <property type="nucleotide sequence ID" value="XM_012817340.3"/>
</dbReference>
<dbReference type="GeneID" id="105891185"/>
<dbReference type="GO" id="GO:0016705">
    <property type="term" value="F:oxidoreductase activity, acting on paired donors, with incorporation or reduction of molecular oxygen"/>
    <property type="evidence" value="ECO:0007669"/>
    <property type="project" value="InterPro"/>
</dbReference>
<feature type="binding site" description="axial binding residue" evidence="5">
    <location>
        <position position="484"/>
    </location>
    <ligand>
        <name>heme</name>
        <dbReference type="ChEBI" id="CHEBI:30413"/>
    </ligand>
    <ligandPart>
        <name>Fe</name>
        <dbReference type="ChEBI" id="CHEBI:18248"/>
    </ligandPart>
</feature>
<evidence type="ECO:0000256" key="3">
    <source>
        <dbReference type="ARBA" id="ARBA00022723"/>
    </source>
</evidence>
<dbReference type="InterPro" id="IPR001128">
    <property type="entry name" value="Cyt_P450"/>
</dbReference>
<evidence type="ECO:0000256" key="5">
    <source>
        <dbReference type="PIRSR" id="PIRSR602403-1"/>
    </source>
</evidence>
<reference evidence="9" key="1">
    <citation type="submission" date="2025-08" db="UniProtKB">
        <authorList>
            <consortium name="RefSeq"/>
        </authorList>
    </citation>
    <scope>IDENTIFICATION</scope>
</reference>
<keyword evidence="7" id="KW-0812">Transmembrane</keyword>
<keyword evidence="7" id="KW-0472">Membrane</keyword>
<evidence type="ECO:0000256" key="6">
    <source>
        <dbReference type="RuleBase" id="RU000461"/>
    </source>
</evidence>
<comment type="cofactor">
    <cofactor evidence="5">
        <name>heme</name>
        <dbReference type="ChEBI" id="CHEBI:30413"/>
    </cofactor>
</comment>
<comment type="similarity">
    <text evidence="1 6">Belongs to the cytochrome P450 family.</text>
</comment>
<feature type="transmembrane region" description="Helical" evidence="7">
    <location>
        <begin position="6"/>
        <end position="29"/>
    </location>
</feature>
<keyword evidence="6" id="KW-0560">Oxidoreductase</keyword>
<dbReference type="InterPro" id="IPR002403">
    <property type="entry name" value="Cyt_P450_E_grp-IV"/>
</dbReference>
<dbReference type="GO" id="GO:0005506">
    <property type="term" value="F:iron ion binding"/>
    <property type="evidence" value="ECO:0007669"/>
    <property type="project" value="InterPro"/>
</dbReference>
<keyword evidence="3 5" id="KW-0479">Metal-binding</keyword>
<keyword evidence="4 5" id="KW-0408">Iron</keyword>
<dbReference type="PRINTS" id="PR00465">
    <property type="entry name" value="EP450IV"/>
</dbReference>
<keyword evidence="8" id="KW-1185">Reference proteome</keyword>
<evidence type="ECO:0000313" key="9">
    <source>
        <dbReference type="RefSeq" id="XP_012672794.1"/>
    </source>
</evidence>
<name>A0A6P3VJ17_CLUHA</name>
<dbReference type="OrthoDB" id="1372046at2759"/>
<proteinExistence type="inferred from homology"/>
<protein>
    <submittedName>
        <fullName evidence="9">Cytochrome P450 26C1-like</fullName>
    </submittedName>
</protein>
<evidence type="ECO:0000256" key="7">
    <source>
        <dbReference type="SAM" id="Phobius"/>
    </source>
</evidence>
<accession>A0A6P3VJ17</accession>
<dbReference type="GO" id="GO:0034653">
    <property type="term" value="P:retinoic acid catabolic process"/>
    <property type="evidence" value="ECO:0007669"/>
    <property type="project" value="UniProtKB-ARBA"/>
</dbReference>
<evidence type="ECO:0000313" key="8">
    <source>
        <dbReference type="Proteomes" id="UP000515152"/>
    </source>
</evidence>
<dbReference type="InterPro" id="IPR036396">
    <property type="entry name" value="Cyt_P450_sf"/>
</dbReference>
<dbReference type="GO" id="GO:0016125">
    <property type="term" value="P:sterol metabolic process"/>
    <property type="evidence" value="ECO:0007669"/>
    <property type="project" value="TreeGrafter"/>
</dbReference>
<keyword evidence="7" id="KW-1133">Transmembrane helix</keyword>
<evidence type="ECO:0000256" key="1">
    <source>
        <dbReference type="ARBA" id="ARBA00010617"/>
    </source>
</evidence>
<dbReference type="Pfam" id="PF00067">
    <property type="entry name" value="p450"/>
    <property type="match status" value="2"/>
</dbReference>
<sequence>MNLFELGTLSFFATTTIVSFLSIVLLVTLSQQLWTLRWSITRDRDSDLPIPKGSMGWPVVGETLYWLFQGSNFHVTRREKYGSVFKTHLLGKPVIRVTGAENIRKILMGEHNLVSTQWPQSTRIILGPNTLANSVGELHKRKRKILAHAFSHAAFETYIPRLQDVIKKEVAKWCSEPGCIDVYAATKMLTFRIAMQVLLGLDAADTQMDYLSKTFEQLTDNLFSLPIDVSFSGLRKGIKARDTLHNFMEKLIEEKLQKQWDGYNDAFDYILGSAKENHYDITLQELKETAVELIFAAHATTASASTSLILLLLLHPAVAQKSRAEIESSELGRTISRMSSPRLSPENSVERSKDCKLESVPAEHHSTTATAQIHGKVGPRYHLPHLTLEKLSRMRYLDCVVKEVLRLLPPVSGGYRTVLKTFELDGFQIPKGWSVMYSIRDTHETAPVYQCPDLFDPERFGAERDEAGKGRFSYVPFGGGVRGCVGKELAQVIIKTLAVELLGTTDWRMATKKPPRMQTVPVVHPVNGFHVHFNYKHP</sequence>
<evidence type="ECO:0000256" key="4">
    <source>
        <dbReference type="ARBA" id="ARBA00023004"/>
    </source>
</evidence>
<dbReference type="SUPFAM" id="SSF48264">
    <property type="entry name" value="Cytochrome P450"/>
    <property type="match status" value="1"/>
</dbReference>
<dbReference type="GO" id="GO:0004497">
    <property type="term" value="F:monooxygenase activity"/>
    <property type="evidence" value="ECO:0007669"/>
    <property type="project" value="UniProtKB-KW"/>
</dbReference>
<dbReference type="InterPro" id="IPR017972">
    <property type="entry name" value="Cyt_P450_CS"/>
</dbReference>
<dbReference type="GO" id="GO:0020037">
    <property type="term" value="F:heme binding"/>
    <property type="evidence" value="ECO:0007669"/>
    <property type="project" value="InterPro"/>
</dbReference>
<organism evidence="8 9">
    <name type="scientific">Clupea harengus</name>
    <name type="common">Atlantic herring</name>
    <dbReference type="NCBI Taxonomy" id="7950"/>
    <lineage>
        <taxon>Eukaryota</taxon>
        <taxon>Metazoa</taxon>
        <taxon>Chordata</taxon>
        <taxon>Craniata</taxon>
        <taxon>Vertebrata</taxon>
        <taxon>Euteleostomi</taxon>
        <taxon>Actinopterygii</taxon>
        <taxon>Neopterygii</taxon>
        <taxon>Teleostei</taxon>
        <taxon>Clupei</taxon>
        <taxon>Clupeiformes</taxon>
        <taxon>Clupeoidei</taxon>
        <taxon>Clupeidae</taxon>
        <taxon>Clupea</taxon>
    </lineage>
</organism>